<proteinExistence type="predicted"/>
<evidence type="ECO:0000256" key="1">
    <source>
        <dbReference type="SAM" id="MobiDB-lite"/>
    </source>
</evidence>
<dbReference type="HOGENOM" id="CLU_374681_0_0_1"/>
<protein>
    <submittedName>
        <fullName evidence="2">Uncharacterized protein</fullName>
    </submittedName>
</protein>
<feature type="compositionally biased region" description="Polar residues" evidence="1">
    <location>
        <begin position="54"/>
        <end position="64"/>
    </location>
</feature>
<evidence type="ECO:0000313" key="3">
    <source>
        <dbReference type="Proteomes" id="UP000008782"/>
    </source>
</evidence>
<feature type="region of interest" description="Disordered" evidence="1">
    <location>
        <begin position="78"/>
        <end position="124"/>
    </location>
</feature>
<dbReference type="GeneID" id="24407511"/>
<sequence>MMSPVADTFDLGFDVYSDTPSFDIFASPGTRFDPNSYFDFDACVGGPDPDEAASTPQPTETNTTADGLQAAAGRPLVSESAPLSGDNQDSTGPTTSTVSPGQLMLTLPNKRQGPPTGACGSSPLVLPKIEPVKSEDDDVGTLLAELSCSMPDAFQLHTAAPTPVQDCDSLALPADLWPVDAVDPSFAWDAEVSAEGPGLFAPELQIDGICGTFNAFDPFHSFDASPDIKQDLTSSAGYCYPSPPATNVFFPTPQGEIPFVFDESSVDLPYSHPADVSLTGLQPLLPRAVTAVAAADASSTTELVQPKPRSPNNCVSFIQQRSESLMERTSSSILDYQGLVHVPVTSAPYLTPTHTPVRGLTTPVVDGKVLKRIPRPAKAKDVDASEWYEALPEAPMAWGGRDPKNPMFQYNKEGELLPSLRFSREQIFYYLKERKDQGLPLTLWIQNVPHGCKTRVSDDRLRACRWSGCPAHKGTILKGFWRVCFDERPGTSGKQHDPYHNAGYMHLWCLDRCFDLFEIDYAFDLKPDTRYFEKEERNPMAMTRDHDELVMEFEKWRTSQRAAYEEWQELCKINKALGLPIKNRLVEKEAKIWYMLTTRHLELETPVRSNMRKRRAGISIDKHKGDLGWYVEKVNEKKDAKKGGANPEEIDDDDEVALDNQVSRLRDSGQVKRKSEVREWDEVDDGDSDAQRQIACGRKRLRRSYRSGMGP</sequence>
<dbReference type="STRING" id="645133.E3Q7W3"/>
<reference evidence="3" key="1">
    <citation type="journal article" date="2012" name="Nat. Genet.">
        <title>Lifestyle transitions in plant pathogenic Colletotrichum fungi deciphered by genome and transcriptome analyses.</title>
        <authorList>
            <person name="O'Connell R.J."/>
            <person name="Thon M.R."/>
            <person name="Hacquard S."/>
            <person name="Amyotte S.G."/>
            <person name="Kleemann J."/>
            <person name="Torres M.F."/>
            <person name="Damm U."/>
            <person name="Buiate E.A."/>
            <person name="Epstein L."/>
            <person name="Alkan N."/>
            <person name="Altmueller J."/>
            <person name="Alvarado-Balderrama L."/>
            <person name="Bauser C.A."/>
            <person name="Becker C."/>
            <person name="Birren B.W."/>
            <person name="Chen Z."/>
            <person name="Choi J."/>
            <person name="Crouch J.A."/>
            <person name="Duvick J.P."/>
            <person name="Farman M.A."/>
            <person name="Gan P."/>
            <person name="Heiman D."/>
            <person name="Henrissat B."/>
            <person name="Howard R.J."/>
            <person name="Kabbage M."/>
            <person name="Koch C."/>
            <person name="Kracher B."/>
            <person name="Kubo Y."/>
            <person name="Law A.D."/>
            <person name="Lebrun M.-H."/>
            <person name="Lee Y.-H."/>
            <person name="Miyara I."/>
            <person name="Moore N."/>
            <person name="Neumann U."/>
            <person name="Nordstroem K."/>
            <person name="Panaccione D.G."/>
            <person name="Panstruga R."/>
            <person name="Place M."/>
            <person name="Proctor R.H."/>
            <person name="Prusky D."/>
            <person name="Rech G."/>
            <person name="Reinhardt R."/>
            <person name="Rollins J.A."/>
            <person name="Rounsley S."/>
            <person name="Schardl C.L."/>
            <person name="Schwartz D.C."/>
            <person name="Shenoy N."/>
            <person name="Shirasu K."/>
            <person name="Sikhakolli U.R."/>
            <person name="Stueber K."/>
            <person name="Sukno S.A."/>
            <person name="Sweigard J.A."/>
            <person name="Takano Y."/>
            <person name="Takahara H."/>
            <person name="Trail F."/>
            <person name="van der Does H.C."/>
            <person name="Voll L.M."/>
            <person name="Will I."/>
            <person name="Young S."/>
            <person name="Zeng Q."/>
            <person name="Zhang J."/>
            <person name="Zhou S."/>
            <person name="Dickman M.B."/>
            <person name="Schulze-Lefert P."/>
            <person name="Ver Loren van Themaat E."/>
            <person name="Ma L.-J."/>
            <person name="Vaillancourt L.J."/>
        </authorList>
    </citation>
    <scope>NUCLEOTIDE SEQUENCE [LARGE SCALE GENOMIC DNA]</scope>
    <source>
        <strain evidence="3">M1.001 / M2 / FGSC 10212</strain>
    </source>
</reference>
<feature type="compositionally biased region" description="Basic and acidic residues" evidence="1">
    <location>
        <begin position="664"/>
        <end position="680"/>
    </location>
</feature>
<dbReference type="Proteomes" id="UP000008782">
    <property type="component" value="Unassembled WGS sequence"/>
</dbReference>
<dbReference type="AlphaFoldDB" id="E3Q7W3"/>
<dbReference type="RefSeq" id="XP_008090995.1">
    <property type="nucleotide sequence ID" value="XM_008092804.1"/>
</dbReference>
<accession>E3Q7W3</accession>
<gene>
    <name evidence="2" type="ORF">GLRG_02146</name>
</gene>
<feature type="region of interest" description="Disordered" evidence="1">
    <location>
        <begin position="662"/>
        <end position="695"/>
    </location>
</feature>
<feature type="compositionally biased region" description="Low complexity" evidence="1">
    <location>
        <begin position="90"/>
        <end position="101"/>
    </location>
</feature>
<name>E3Q7W3_COLGM</name>
<dbReference type="OrthoDB" id="5307331at2759"/>
<dbReference type="EMBL" id="GG697336">
    <property type="protein sequence ID" value="EFQ26975.1"/>
    <property type="molecule type" value="Genomic_DNA"/>
</dbReference>
<organism evidence="3">
    <name type="scientific">Colletotrichum graminicola (strain M1.001 / M2 / FGSC 10212)</name>
    <name type="common">Maize anthracnose fungus</name>
    <name type="synonym">Glomerella graminicola</name>
    <dbReference type="NCBI Taxonomy" id="645133"/>
    <lineage>
        <taxon>Eukaryota</taxon>
        <taxon>Fungi</taxon>
        <taxon>Dikarya</taxon>
        <taxon>Ascomycota</taxon>
        <taxon>Pezizomycotina</taxon>
        <taxon>Sordariomycetes</taxon>
        <taxon>Hypocreomycetidae</taxon>
        <taxon>Glomerellales</taxon>
        <taxon>Glomerellaceae</taxon>
        <taxon>Colletotrichum</taxon>
        <taxon>Colletotrichum graminicola species complex</taxon>
    </lineage>
</organism>
<keyword evidence="3" id="KW-1185">Reference proteome</keyword>
<dbReference type="eggNOG" id="ENOG502SPRZ">
    <property type="taxonomic scope" value="Eukaryota"/>
</dbReference>
<feature type="region of interest" description="Disordered" evidence="1">
    <location>
        <begin position="41"/>
        <end position="64"/>
    </location>
</feature>
<dbReference type="VEuPathDB" id="FungiDB:GLRG_02146"/>
<evidence type="ECO:0000313" key="2">
    <source>
        <dbReference type="EMBL" id="EFQ26975.1"/>
    </source>
</evidence>